<dbReference type="GO" id="GO:0008137">
    <property type="term" value="F:NADH dehydrogenase (ubiquinone) activity"/>
    <property type="evidence" value="ECO:0007669"/>
    <property type="project" value="UniProtKB-EC"/>
</dbReference>
<feature type="transmembrane region" description="Helical" evidence="7">
    <location>
        <begin position="350"/>
        <end position="374"/>
    </location>
</feature>
<dbReference type="Pfam" id="PF00361">
    <property type="entry name" value="Proton_antipo_M"/>
    <property type="match status" value="1"/>
</dbReference>
<keyword evidence="9" id="KW-0496">Mitochondrion</keyword>
<feature type="transmembrane region" description="Helical" evidence="7">
    <location>
        <begin position="48"/>
        <end position="67"/>
    </location>
</feature>
<accession>A0A6G7GDH3</accession>
<protein>
    <recommendedName>
        <fullName evidence="2">NADH:ubiquinone reductase (H(+)-translocating)</fullName>
        <ecNumber evidence="2">7.1.1.2</ecNumber>
    </recommendedName>
</protein>
<feature type="domain" description="NADH:quinone oxidoreductase/Mrp antiporter transmembrane" evidence="8">
    <location>
        <begin position="95"/>
        <end position="368"/>
    </location>
</feature>
<feature type="transmembrane region" description="Helical" evidence="7">
    <location>
        <begin position="407"/>
        <end position="426"/>
    </location>
</feature>
<feature type="transmembrane region" description="Helical" evidence="7">
    <location>
        <begin position="74"/>
        <end position="93"/>
    </location>
</feature>
<keyword evidence="5 7" id="KW-0472">Membrane</keyword>
<feature type="transmembrane region" description="Helical" evidence="7">
    <location>
        <begin position="202"/>
        <end position="222"/>
    </location>
</feature>
<evidence type="ECO:0000256" key="5">
    <source>
        <dbReference type="ARBA" id="ARBA00023136"/>
    </source>
</evidence>
<evidence type="ECO:0000259" key="8">
    <source>
        <dbReference type="Pfam" id="PF00361"/>
    </source>
</evidence>
<organism evidence="9">
    <name type="scientific">Chrysaora pacifica</name>
    <dbReference type="NCBI Taxonomy" id="1911418"/>
    <lineage>
        <taxon>Eukaryota</taxon>
        <taxon>Metazoa</taxon>
        <taxon>Cnidaria</taxon>
        <taxon>Scyphozoa</taxon>
        <taxon>Semaeostomeae</taxon>
        <taxon>Pelagiidae</taxon>
        <taxon>Chrysaora</taxon>
    </lineage>
</organism>
<dbReference type="InterPro" id="IPR001750">
    <property type="entry name" value="ND/Mrp_TM"/>
</dbReference>
<keyword evidence="3 7" id="KW-0812">Transmembrane</keyword>
<feature type="transmembrane region" description="Helical" evidence="7">
    <location>
        <begin position="129"/>
        <end position="156"/>
    </location>
</feature>
<feature type="transmembrane region" description="Helical" evidence="7">
    <location>
        <begin position="313"/>
        <end position="338"/>
    </location>
</feature>
<dbReference type="EC" id="7.1.1.2" evidence="2"/>
<dbReference type="GO" id="GO:0016020">
    <property type="term" value="C:membrane"/>
    <property type="evidence" value="ECO:0007669"/>
    <property type="project" value="UniProtKB-SubCell"/>
</dbReference>
<evidence type="ECO:0000256" key="6">
    <source>
        <dbReference type="ARBA" id="ARBA00049551"/>
    </source>
</evidence>
<name>A0A6G7GDH3_9CNID</name>
<feature type="transmembrane region" description="Helical" evidence="7">
    <location>
        <begin position="252"/>
        <end position="274"/>
    </location>
</feature>
<sequence length="438" mass="48232">MNYFHLEFLIGTLLLISLLIYLSPTILNFTLIGVALMIIFNYSYSYEYSSWEMLLKTVLIVTGFFIYNSLNIKSINSVGVLILSVILASLLVVSSNNLLALYISIELQSLSLFILIARKKSSIDKVEAALKYFVLSSISSGLFLIGSAIFFCSYGTCAISDFSADSISIGKVLVTVALLFKLAAAPLHIWTPDVYQGCDNNSLMVLGTLPKISVLAILITLIPNTKLILLSTILSLIIGCVGALNQTNIKKLLAYSGIINMGFILLGVSTSSFVGIESSIMYLLIYTFTFLSFLFIINNFLSEKSNISEFSGFLGINSAILITLLVFVFSLAGIPPFAGFFIKWIVLSNAISYNFIFTSVISILCAVIAGVYYVRLVKIGYFQQDKSFHMWKEALLGHKKLKHNESVILGSILFLTISIVLCPHILTELVHLGVLSIY</sequence>
<dbReference type="EMBL" id="MN448506">
    <property type="protein sequence ID" value="QIH96591.1"/>
    <property type="molecule type" value="Genomic_DNA"/>
</dbReference>
<evidence type="ECO:0000256" key="1">
    <source>
        <dbReference type="ARBA" id="ARBA00004141"/>
    </source>
</evidence>
<dbReference type="AlphaFoldDB" id="A0A6G7GDH3"/>
<feature type="transmembrane region" description="Helical" evidence="7">
    <location>
        <begin position="12"/>
        <end position="42"/>
    </location>
</feature>
<dbReference type="PANTHER" id="PTHR22773">
    <property type="entry name" value="NADH DEHYDROGENASE"/>
    <property type="match status" value="1"/>
</dbReference>
<keyword evidence="4 7" id="KW-1133">Transmembrane helix</keyword>
<comment type="catalytic activity">
    <reaction evidence="6">
        <text>a ubiquinone + NADH + 5 H(+)(in) = a ubiquinol + NAD(+) + 4 H(+)(out)</text>
        <dbReference type="Rhea" id="RHEA:29091"/>
        <dbReference type="Rhea" id="RHEA-COMP:9565"/>
        <dbReference type="Rhea" id="RHEA-COMP:9566"/>
        <dbReference type="ChEBI" id="CHEBI:15378"/>
        <dbReference type="ChEBI" id="CHEBI:16389"/>
        <dbReference type="ChEBI" id="CHEBI:17976"/>
        <dbReference type="ChEBI" id="CHEBI:57540"/>
        <dbReference type="ChEBI" id="CHEBI:57945"/>
        <dbReference type="EC" id="7.1.1.2"/>
    </reaction>
</comment>
<evidence type="ECO:0000256" key="2">
    <source>
        <dbReference type="ARBA" id="ARBA00012944"/>
    </source>
</evidence>
<gene>
    <name evidence="9" type="primary">nad2</name>
</gene>
<reference evidence="9" key="1">
    <citation type="journal article" date="2020" name="Mitochondrial DNA Part B Resour">
        <title>Complete mitochondrial genome of the jellyfish, Chrysaora pacifica (Goette, 1886) (Cnidaria, Scyphozoa) and the phylogenetic relationship in the related species.</title>
        <authorList>
            <person name="Wang Y."/>
            <person name="Yin J."/>
        </authorList>
    </citation>
    <scope>NUCLEOTIDE SEQUENCE</scope>
</reference>
<feature type="transmembrane region" description="Helical" evidence="7">
    <location>
        <begin position="280"/>
        <end position="301"/>
    </location>
</feature>
<evidence type="ECO:0000313" key="9">
    <source>
        <dbReference type="EMBL" id="QIH96591.1"/>
    </source>
</evidence>
<evidence type="ECO:0000256" key="7">
    <source>
        <dbReference type="SAM" id="Phobius"/>
    </source>
</evidence>
<evidence type="ECO:0000256" key="4">
    <source>
        <dbReference type="ARBA" id="ARBA00022989"/>
    </source>
</evidence>
<feature type="transmembrane region" description="Helical" evidence="7">
    <location>
        <begin position="168"/>
        <end position="190"/>
    </location>
</feature>
<evidence type="ECO:0000256" key="3">
    <source>
        <dbReference type="ARBA" id="ARBA00022692"/>
    </source>
</evidence>
<comment type="subcellular location">
    <subcellularLocation>
        <location evidence="1">Membrane</location>
        <topology evidence="1">Multi-pass membrane protein</topology>
    </subcellularLocation>
</comment>
<proteinExistence type="predicted"/>
<feature type="transmembrane region" description="Helical" evidence="7">
    <location>
        <begin position="99"/>
        <end position="117"/>
    </location>
</feature>
<geneLocation type="mitochondrion" evidence="9"/>
<feature type="transmembrane region" description="Helical" evidence="7">
    <location>
        <begin position="228"/>
        <end position="245"/>
    </location>
</feature>